<name>A0AAP0Q3E2_9MAGN</name>
<reference evidence="1 2" key="1">
    <citation type="submission" date="2024-01" db="EMBL/GenBank/DDBJ databases">
        <title>Genome assemblies of Stephania.</title>
        <authorList>
            <person name="Yang L."/>
        </authorList>
    </citation>
    <scope>NUCLEOTIDE SEQUENCE [LARGE SCALE GENOMIC DNA]</scope>
    <source>
        <strain evidence="1">YNDBR</strain>
        <tissue evidence="1">Leaf</tissue>
    </source>
</reference>
<accession>A0AAP0Q3E2</accession>
<dbReference type="AlphaFoldDB" id="A0AAP0Q3E2"/>
<dbReference type="Pfam" id="PF14223">
    <property type="entry name" value="Retrotran_gag_2"/>
    <property type="match status" value="1"/>
</dbReference>
<comment type="caution">
    <text evidence="1">The sequence shown here is derived from an EMBL/GenBank/DDBJ whole genome shotgun (WGS) entry which is preliminary data.</text>
</comment>
<evidence type="ECO:0008006" key="3">
    <source>
        <dbReference type="Google" id="ProtNLM"/>
    </source>
</evidence>
<dbReference type="PANTHER" id="PTHR35317">
    <property type="entry name" value="OS04G0629600 PROTEIN"/>
    <property type="match status" value="1"/>
</dbReference>
<gene>
    <name evidence="1" type="ORF">Syun_002973</name>
</gene>
<sequence>MDSDSILEKPFTSLAPPMFDGEGYRIWAARMEAHLEANDLWEAVEEDYEVLPLPANLTMAQIKYYKERKSRKSKAKAILFAAVSSEVFVRIMSLKSAFKVRNYLKKEYEGDENIKGMKVLNLIREFEL</sequence>
<proteinExistence type="predicted"/>
<evidence type="ECO:0000313" key="1">
    <source>
        <dbReference type="EMBL" id="KAK9162071.1"/>
    </source>
</evidence>
<organism evidence="1 2">
    <name type="scientific">Stephania yunnanensis</name>
    <dbReference type="NCBI Taxonomy" id="152371"/>
    <lineage>
        <taxon>Eukaryota</taxon>
        <taxon>Viridiplantae</taxon>
        <taxon>Streptophyta</taxon>
        <taxon>Embryophyta</taxon>
        <taxon>Tracheophyta</taxon>
        <taxon>Spermatophyta</taxon>
        <taxon>Magnoliopsida</taxon>
        <taxon>Ranunculales</taxon>
        <taxon>Menispermaceae</taxon>
        <taxon>Menispermoideae</taxon>
        <taxon>Cissampelideae</taxon>
        <taxon>Stephania</taxon>
    </lineage>
</organism>
<dbReference type="Proteomes" id="UP001420932">
    <property type="component" value="Unassembled WGS sequence"/>
</dbReference>
<dbReference type="PANTHER" id="PTHR35317:SF11">
    <property type="entry name" value="CCHC-TYPE DOMAIN-CONTAINING PROTEIN"/>
    <property type="match status" value="1"/>
</dbReference>
<keyword evidence="2" id="KW-1185">Reference proteome</keyword>
<dbReference type="EMBL" id="JBBNAF010000002">
    <property type="protein sequence ID" value="KAK9162071.1"/>
    <property type="molecule type" value="Genomic_DNA"/>
</dbReference>
<evidence type="ECO:0000313" key="2">
    <source>
        <dbReference type="Proteomes" id="UP001420932"/>
    </source>
</evidence>
<protein>
    <recommendedName>
        <fullName evidence="3">DUF4219 domain-containing protein</fullName>
    </recommendedName>
</protein>